<dbReference type="EMBL" id="AP024485">
    <property type="protein sequence ID" value="BCS88645.1"/>
    <property type="molecule type" value="Genomic_DNA"/>
</dbReference>
<keyword evidence="3 5" id="KW-0067">ATP-binding</keyword>
<evidence type="ECO:0000256" key="2">
    <source>
        <dbReference type="ARBA" id="ARBA00022741"/>
    </source>
</evidence>
<dbReference type="InterPro" id="IPR003439">
    <property type="entry name" value="ABC_transporter-like_ATP-bd"/>
</dbReference>
<dbReference type="PANTHER" id="PTHR45772:SF7">
    <property type="entry name" value="AMINO ACID ABC TRANSPORTER ATP-BINDING PROTEIN"/>
    <property type="match status" value="1"/>
</dbReference>
<organism evidence="5 6">
    <name type="scientific">Pseudodesulfovibrio sediminis</name>
    <dbReference type="NCBI Taxonomy" id="2810563"/>
    <lineage>
        <taxon>Bacteria</taxon>
        <taxon>Pseudomonadati</taxon>
        <taxon>Thermodesulfobacteriota</taxon>
        <taxon>Desulfovibrionia</taxon>
        <taxon>Desulfovibrionales</taxon>
        <taxon>Desulfovibrionaceae</taxon>
    </lineage>
</organism>
<evidence type="ECO:0000256" key="1">
    <source>
        <dbReference type="ARBA" id="ARBA00022448"/>
    </source>
</evidence>
<keyword evidence="1" id="KW-0813">Transport</keyword>
<dbReference type="Pfam" id="PF00005">
    <property type="entry name" value="ABC_tran"/>
    <property type="match status" value="1"/>
</dbReference>
<dbReference type="GO" id="GO:0005524">
    <property type="term" value="F:ATP binding"/>
    <property type="evidence" value="ECO:0007669"/>
    <property type="project" value="UniProtKB-KW"/>
</dbReference>
<dbReference type="PANTHER" id="PTHR45772">
    <property type="entry name" value="CONSERVED COMPONENT OF ABC TRANSPORTER FOR NATURAL AMINO ACIDS-RELATED"/>
    <property type="match status" value="1"/>
</dbReference>
<dbReference type="CDD" id="cd03219">
    <property type="entry name" value="ABC_Mj1267_LivG_branched"/>
    <property type="match status" value="1"/>
</dbReference>
<dbReference type="PROSITE" id="PS50893">
    <property type="entry name" value="ABC_TRANSPORTER_2"/>
    <property type="match status" value="1"/>
</dbReference>
<dbReference type="SMART" id="SM00382">
    <property type="entry name" value="AAA"/>
    <property type="match status" value="1"/>
</dbReference>
<evidence type="ECO:0000313" key="5">
    <source>
        <dbReference type="EMBL" id="BCS88645.1"/>
    </source>
</evidence>
<evidence type="ECO:0000313" key="6">
    <source>
        <dbReference type="Proteomes" id="UP001053296"/>
    </source>
</evidence>
<evidence type="ECO:0000259" key="4">
    <source>
        <dbReference type="PROSITE" id="PS50893"/>
    </source>
</evidence>
<gene>
    <name evidence="5" type="ORF">PSDVSF_18870</name>
</gene>
<dbReference type="InterPro" id="IPR003593">
    <property type="entry name" value="AAA+_ATPase"/>
</dbReference>
<dbReference type="InterPro" id="IPR027417">
    <property type="entry name" value="P-loop_NTPase"/>
</dbReference>
<accession>A0ABM7P6S5</accession>
<feature type="domain" description="ABC transporter" evidence="4">
    <location>
        <begin position="6"/>
        <end position="253"/>
    </location>
</feature>
<proteinExistence type="predicted"/>
<keyword evidence="6" id="KW-1185">Reference proteome</keyword>
<evidence type="ECO:0000256" key="3">
    <source>
        <dbReference type="ARBA" id="ARBA00022840"/>
    </source>
</evidence>
<keyword evidence="2" id="KW-0547">Nucleotide-binding</keyword>
<dbReference type="Pfam" id="PF12399">
    <property type="entry name" value="BCA_ABC_TP_C"/>
    <property type="match status" value="1"/>
</dbReference>
<name>A0ABM7P6S5_9BACT</name>
<dbReference type="InterPro" id="IPR032823">
    <property type="entry name" value="BCA_ABC_TP_C"/>
</dbReference>
<dbReference type="SUPFAM" id="SSF52540">
    <property type="entry name" value="P-loop containing nucleoside triphosphate hydrolases"/>
    <property type="match status" value="1"/>
</dbReference>
<dbReference type="Gene3D" id="3.40.50.300">
    <property type="entry name" value="P-loop containing nucleotide triphosphate hydrolases"/>
    <property type="match status" value="1"/>
</dbReference>
<reference evidence="5" key="1">
    <citation type="journal article" date="2022" name="Arch. Microbiol.">
        <title>Pseudodesulfovibrio sediminis sp. nov., a mesophilic and neutrophilic sulfate-reducing bacterium isolated from sediment of a brackish lake.</title>
        <authorList>
            <person name="Takahashi A."/>
            <person name="Kojima H."/>
            <person name="Watanabe M."/>
            <person name="Fukui M."/>
        </authorList>
    </citation>
    <scope>NUCLEOTIDE SEQUENCE</scope>
    <source>
        <strain evidence="5">SF6</strain>
    </source>
</reference>
<protein>
    <submittedName>
        <fullName evidence="5">ABC transporter ATP-binding protein</fullName>
    </submittedName>
</protein>
<dbReference type="Proteomes" id="UP001053296">
    <property type="component" value="Chromosome"/>
</dbReference>
<sequence>MLMANLILDDICVRFGGLQALTDVSFSIGEGEVIGLIGPNGAGKTTVFNVITGVYKASSGSVSYDGTTITGLRPYQVLSMGVARTFQNIRLFQNMTALENCMVAQHSRSKTGVLGAILRSPSQKREEERIIEKSQKALEFMGLGDITDEVASNLPYGHQRRLEIARALASEPQTILLDEPAAGLNPAESKDLMDSIGHITDLGINVLMVEHDMKVVMGICTRIVVLDHGVMIAEGLPEEIQRNPEVIEAYLGQ</sequence>
<dbReference type="InterPro" id="IPR051120">
    <property type="entry name" value="ABC_AA/LPS_Transport"/>
</dbReference>